<sequence length="301" mass="34269">MDVETCITLVKDLPVKPNITNPRWDQSTFEGRAKHFFAIVNPLNLFVSNQTLEKCRKIVLNYRKGDFSSDLTVEQLWSAKNLYDSAYHPATGDKMFILGRMSAQMPCNMIITGGLLSFYKSTPAIVFWQWLNQTFNALANYTNRSGDSKMPPIYGRLVPFAAVAIANMINCPMMRQKEFVEGLEIFDENNNSLGYSKNAAYRAVPQVVVSRVLMATPYMVLTPLIVNQLVKKRWFNSRPWISPVVQTLICGFILTFSTPSCCAIFPQQSPMKFNKLEPDLQKKILEKNVVSPDFVYYNKGL</sequence>
<evidence type="ECO:0000313" key="11">
    <source>
        <dbReference type="Proteomes" id="UP000095281"/>
    </source>
</evidence>
<dbReference type="GO" id="GO:0015075">
    <property type="term" value="F:monoatomic ion transmembrane transporter activity"/>
    <property type="evidence" value="ECO:0007669"/>
    <property type="project" value="InterPro"/>
</dbReference>
<keyword evidence="3" id="KW-0813">Transport</keyword>
<evidence type="ECO:0000256" key="10">
    <source>
        <dbReference type="SAM" id="Phobius"/>
    </source>
</evidence>
<evidence type="ECO:0000256" key="8">
    <source>
        <dbReference type="ARBA" id="ARBA00023136"/>
    </source>
</evidence>
<dbReference type="Proteomes" id="UP000095281">
    <property type="component" value="Unplaced"/>
</dbReference>
<feature type="transmembrane region" description="Helical" evidence="10">
    <location>
        <begin position="199"/>
        <end position="220"/>
    </location>
</feature>
<organism evidence="11 12">
    <name type="scientific">Meloidogyne hapla</name>
    <name type="common">Root-knot nematode worm</name>
    <dbReference type="NCBI Taxonomy" id="6305"/>
    <lineage>
        <taxon>Eukaryota</taxon>
        <taxon>Metazoa</taxon>
        <taxon>Ecdysozoa</taxon>
        <taxon>Nematoda</taxon>
        <taxon>Chromadorea</taxon>
        <taxon>Rhabditida</taxon>
        <taxon>Tylenchina</taxon>
        <taxon>Tylenchomorpha</taxon>
        <taxon>Tylenchoidea</taxon>
        <taxon>Meloidogynidae</taxon>
        <taxon>Meloidogyninae</taxon>
        <taxon>Meloidogyne</taxon>
    </lineage>
</organism>
<comment type="subcellular location">
    <subcellularLocation>
        <location evidence="1">Mitochondrion membrane</location>
        <topology evidence="1">Multi-pass membrane protein</topology>
    </subcellularLocation>
</comment>
<protein>
    <submittedName>
        <fullName evidence="12">Sidoreflexin</fullName>
    </submittedName>
</protein>
<feature type="transmembrane region" description="Helical" evidence="10">
    <location>
        <begin position="151"/>
        <end position="169"/>
    </location>
</feature>
<feature type="transmembrane region" description="Helical" evidence="10">
    <location>
        <begin position="240"/>
        <end position="265"/>
    </location>
</feature>
<dbReference type="OMA" id="ISKSKWD"/>
<keyword evidence="8 10" id="KW-0472">Membrane</keyword>
<name>A0A1I8BBH9_MELHA</name>
<evidence type="ECO:0000256" key="2">
    <source>
        <dbReference type="ARBA" id="ARBA00005974"/>
    </source>
</evidence>
<evidence type="ECO:0000256" key="5">
    <source>
        <dbReference type="ARBA" id="ARBA00022970"/>
    </source>
</evidence>
<dbReference type="PANTHER" id="PTHR11153:SF20">
    <property type="entry name" value="SIDEROFLEXIN-3"/>
    <property type="match status" value="1"/>
</dbReference>
<keyword evidence="11" id="KW-1185">Reference proteome</keyword>
<dbReference type="WBParaSite" id="MhA1_Contig1777.frz3.fgene1">
    <property type="protein sequence ID" value="MhA1_Contig1777.frz3.fgene1"/>
    <property type="gene ID" value="MhA1_Contig1777.frz3.fgene1"/>
</dbReference>
<proteinExistence type="inferred from homology"/>
<reference evidence="12" key="1">
    <citation type="submission" date="2016-11" db="UniProtKB">
        <authorList>
            <consortium name="WormBaseParasite"/>
        </authorList>
    </citation>
    <scope>IDENTIFICATION</scope>
</reference>
<evidence type="ECO:0000256" key="6">
    <source>
        <dbReference type="ARBA" id="ARBA00022989"/>
    </source>
</evidence>
<keyword evidence="6 10" id="KW-1133">Transmembrane helix</keyword>
<dbReference type="GO" id="GO:0005743">
    <property type="term" value="C:mitochondrial inner membrane"/>
    <property type="evidence" value="ECO:0007669"/>
    <property type="project" value="TreeGrafter"/>
</dbReference>
<dbReference type="PANTHER" id="PTHR11153">
    <property type="entry name" value="SIDEROFLEXIN"/>
    <property type="match status" value="1"/>
</dbReference>
<keyword evidence="5" id="KW-0029">Amino-acid transport</keyword>
<keyword evidence="7" id="KW-0496">Mitochondrion</keyword>
<evidence type="ECO:0000256" key="9">
    <source>
        <dbReference type="ARBA" id="ARBA00036416"/>
    </source>
</evidence>
<dbReference type="AlphaFoldDB" id="A0A1I8BBH9"/>
<comment type="similarity">
    <text evidence="2">Belongs to the sideroflexin family.</text>
</comment>
<accession>A0A1I8BBH9</accession>
<comment type="catalytic activity">
    <reaction evidence="9">
        <text>L-serine(in) = L-serine(out)</text>
        <dbReference type="Rhea" id="RHEA:35031"/>
        <dbReference type="ChEBI" id="CHEBI:33384"/>
    </reaction>
</comment>
<dbReference type="InterPro" id="IPR004686">
    <property type="entry name" value="Mtc"/>
</dbReference>
<evidence type="ECO:0000256" key="4">
    <source>
        <dbReference type="ARBA" id="ARBA00022692"/>
    </source>
</evidence>
<dbReference type="GO" id="GO:0140300">
    <property type="term" value="P:serine import into mitochondrion"/>
    <property type="evidence" value="ECO:0007669"/>
    <property type="project" value="TreeGrafter"/>
</dbReference>
<keyword evidence="4 10" id="KW-0812">Transmembrane</keyword>
<evidence type="ECO:0000256" key="3">
    <source>
        <dbReference type="ARBA" id="ARBA00022448"/>
    </source>
</evidence>
<evidence type="ECO:0000256" key="1">
    <source>
        <dbReference type="ARBA" id="ARBA00004225"/>
    </source>
</evidence>
<evidence type="ECO:0000313" key="12">
    <source>
        <dbReference type="WBParaSite" id="MhA1_Contig1777.frz3.fgene1"/>
    </source>
</evidence>
<dbReference type="Pfam" id="PF03820">
    <property type="entry name" value="SFXNs"/>
    <property type="match status" value="1"/>
</dbReference>
<feature type="transmembrane region" description="Helical" evidence="10">
    <location>
        <begin position="110"/>
        <end position="131"/>
    </location>
</feature>
<evidence type="ECO:0000256" key="7">
    <source>
        <dbReference type="ARBA" id="ARBA00023128"/>
    </source>
</evidence>